<dbReference type="Proteomes" id="UP000053097">
    <property type="component" value="Unassembled WGS sequence"/>
</dbReference>
<organism evidence="1 2">
    <name type="scientific">Ooceraea biroi</name>
    <name type="common">Clonal raider ant</name>
    <name type="synonym">Cerapachys biroi</name>
    <dbReference type="NCBI Taxonomy" id="2015173"/>
    <lineage>
        <taxon>Eukaryota</taxon>
        <taxon>Metazoa</taxon>
        <taxon>Ecdysozoa</taxon>
        <taxon>Arthropoda</taxon>
        <taxon>Hexapoda</taxon>
        <taxon>Insecta</taxon>
        <taxon>Pterygota</taxon>
        <taxon>Neoptera</taxon>
        <taxon>Endopterygota</taxon>
        <taxon>Hymenoptera</taxon>
        <taxon>Apocrita</taxon>
        <taxon>Aculeata</taxon>
        <taxon>Formicoidea</taxon>
        <taxon>Formicidae</taxon>
        <taxon>Dorylinae</taxon>
        <taxon>Ooceraea</taxon>
    </lineage>
</organism>
<keyword evidence="2" id="KW-1185">Reference proteome</keyword>
<dbReference type="EMBL" id="KK107211">
    <property type="protein sequence ID" value="EZA55320.1"/>
    <property type="molecule type" value="Genomic_DNA"/>
</dbReference>
<dbReference type="AlphaFoldDB" id="A0A026WH07"/>
<reference evidence="1 2" key="1">
    <citation type="journal article" date="2014" name="Curr. Biol.">
        <title>The genome of the clonal raider ant Cerapachys biroi.</title>
        <authorList>
            <person name="Oxley P.R."/>
            <person name="Ji L."/>
            <person name="Fetter-Pruneda I."/>
            <person name="McKenzie S.K."/>
            <person name="Li C."/>
            <person name="Hu H."/>
            <person name="Zhang G."/>
            <person name="Kronauer D.J."/>
        </authorList>
    </citation>
    <scope>NUCLEOTIDE SEQUENCE [LARGE SCALE GENOMIC DNA]</scope>
</reference>
<accession>A0A026WH07</accession>
<evidence type="ECO:0000313" key="2">
    <source>
        <dbReference type="Proteomes" id="UP000053097"/>
    </source>
</evidence>
<evidence type="ECO:0000313" key="1">
    <source>
        <dbReference type="EMBL" id="EZA55320.1"/>
    </source>
</evidence>
<name>A0A026WH07_OOCBI</name>
<sequence length="49" mass="5583">MMNGSMELRLSQLRLSLLRLMNTRSSVENGICLHCVYAVTACIRGRKKQ</sequence>
<protein>
    <submittedName>
        <fullName evidence="1">Uncharacterized protein</fullName>
    </submittedName>
</protein>
<gene>
    <name evidence="1" type="ORF">X777_04773</name>
</gene>
<proteinExistence type="predicted"/>